<dbReference type="Pfam" id="PF13472">
    <property type="entry name" value="Lipase_GDSL_2"/>
    <property type="match status" value="1"/>
</dbReference>
<dbReference type="PANTHER" id="PTHR14209">
    <property type="entry name" value="ISOAMYL ACETATE-HYDROLYZING ESTERASE 1"/>
    <property type="match status" value="1"/>
</dbReference>
<dbReference type="Proteomes" id="UP000230066">
    <property type="component" value="Unassembled WGS sequence"/>
</dbReference>
<sequence>MMGQCVFVEFDCVFHVLYIRACYTRFSMSIKIVNVPKIIFFGDSLTQLGWSYEGGWLSILANNFVRRLDVIGRGYSGYNTRMCRPLLPTLFPTEQSLQDCQFFVIFLGANDVSTAEQHVPVDEYEANLIWMVRYLQNMGVPPDRIMLISLPPVDEAKWGAHQLSEGKPLTRELRHYPIYVKACAQASLSTGAHFLNLHDAMIAQQNWVDMLSDGLHFSRKGSEFVAHILTAVFEDRLATRCPVLFPDWKQIDKERPEQTIYTSLP</sequence>
<evidence type="ECO:0000259" key="1">
    <source>
        <dbReference type="Pfam" id="PF13472"/>
    </source>
</evidence>
<evidence type="ECO:0000313" key="2">
    <source>
        <dbReference type="EMBL" id="THD20022.1"/>
    </source>
</evidence>
<dbReference type="InterPro" id="IPR013830">
    <property type="entry name" value="SGNH_hydro"/>
</dbReference>
<organism evidence="2 3">
    <name type="scientific">Fasciola hepatica</name>
    <name type="common">Liver fluke</name>
    <dbReference type="NCBI Taxonomy" id="6192"/>
    <lineage>
        <taxon>Eukaryota</taxon>
        <taxon>Metazoa</taxon>
        <taxon>Spiralia</taxon>
        <taxon>Lophotrochozoa</taxon>
        <taxon>Platyhelminthes</taxon>
        <taxon>Trematoda</taxon>
        <taxon>Digenea</taxon>
        <taxon>Plagiorchiida</taxon>
        <taxon>Echinostomata</taxon>
        <taxon>Echinostomatoidea</taxon>
        <taxon>Fasciolidae</taxon>
        <taxon>Fasciola</taxon>
    </lineage>
</organism>
<dbReference type="EMBL" id="JXXN02005251">
    <property type="protein sequence ID" value="THD20022.1"/>
    <property type="molecule type" value="Genomic_DNA"/>
</dbReference>
<dbReference type="Gene3D" id="3.40.50.1110">
    <property type="entry name" value="SGNH hydrolase"/>
    <property type="match status" value="1"/>
</dbReference>
<comment type="caution">
    <text evidence="2">The sequence shown here is derived from an EMBL/GenBank/DDBJ whole genome shotgun (WGS) entry which is preliminary data.</text>
</comment>
<feature type="domain" description="SGNH hydrolase-type esterase" evidence="1">
    <location>
        <begin position="40"/>
        <end position="222"/>
    </location>
</feature>
<accession>A0A4E0RT23</accession>
<proteinExistence type="predicted"/>
<evidence type="ECO:0000313" key="3">
    <source>
        <dbReference type="Proteomes" id="UP000230066"/>
    </source>
</evidence>
<reference evidence="2" key="1">
    <citation type="submission" date="2019-03" db="EMBL/GenBank/DDBJ databases">
        <title>Improved annotation for the trematode Fasciola hepatica.</title>
        <authorList>
            <person name="Choi Y.-J."/>
            <person name="Martin J."/>
            <person name="Mitreva M."/>
        </authorList>
    </citation>
    <scope>NUCLEOTIDE SEQUENCE [LARGE SCALE GENOMIC DNA]</scope>
</reference>
<dbReference type="PANTHER" id="PTHR14209:SF19">
    <property type="entry name" value="ISOAMYL ACETATE-HYDROLYZING ESTERASE 1 HOMOLOG"/>
    <property type="match status" value="1"/>
</dbReference>
<name>A0A4E0RT23_FASHE</name>
<dbReference type="InterPro" id="IPR036514">
    <property type="entry name" value="SGNH_hydro_sf"/>
</dbReference>
<dbReference type="AlphaFoldDB" id="A0A4E0RT23"/>
<dbReference type="SUPFAM" id="SSF52266">
    <property type="entry name" value="SGNH hydrolase"/>
    <property type="match status" value="1"/>
</dbReference>
<protein>
    <submittedName>
        <fullName evidence="2">Isoamyl acetate-hydrolyzing esterase</fullName>
    </submittedName>
</protein>
<gene>
    <name evidence="2" type="ORF">D915_009230</name>
</gene>
<keyword evidence="3" id="KW-1185">Reference proteome</keyword>
<dbReference type="CDD" id="cd01838">
    <property type="entry name" value="Isoamyl_acetate_hydrolase_like"/>
    <property type="match status" value="1"/>
</dbReference>
<dbReference type="InterPro" id="IPR045136">
    <property type="entry name" value="Iah1-like"/>
</dbReference>